<evidence type="ECO:0000313" key="1">
    <source>
        <dbReference type="EMBL" id="ACI15300.1"/>
    </source>
</evidence>
<keyword evidence="2" id="KW-1185">Reference proteome</keyword>
<dbReference type="KEGG" id="cbu:CBU_1526a"/>
<protein>
    <submittedName>
        <fullName evidence="1">Uncharacterized protein</fullName>
    </submittedName>
</protein>
<reference evidence="1 2" key="2">
    <citation type="journal article" date="2009" name="Infect. Immun.">
        <title>Comparative genomics reveal extensive transposon-mediated genomic plasticity and diversity among potential effector proteins within the genus Coxiella.</title>
        <authorList>
            <person name="Beare P.A."/>
            <person name="Unsworth N."/>
            <person name="Andoh M."/>
            <person name="Voth D.E."/>
            <person name="Omsland A."/>
            <person name="Gilk S.D."/>
            <person name="Williams K.P."/>
            <person name="Sobral B.W."/>
            <person name="Kupko J.J.III."/>
            <person name="Porcella S.F."/>
            <person name="Samuel J.E."/>
            <person name="Heinzen R.A."/>
        </authorList>
    </citation>
    <scope>NUCLEOTIDE SEQUENCE [LARGE SCALE GENOMIC DNA]</scope>
    <source>
        <strain evidence="2">RSA 493 / Nine Mile phase I</strain>
    </source>
</reference>
<dbReference type="Proteomes" id="UP000002671">
    <property type="component" value="Chromosome"/>
</dbReference>
<sequence length="31" mass="3648">MALRFKKHVVPRLDRGTTLPKLELLKLNVNF</sequence>
<dbReference type="RefSeq" id="YP_002333009.1">
    <property type="nucleotide sequence ID" value="NC_002971.4"/>
</dbReference>
<gene>
    <name evidence="1" type="ORF">CBU_1526a</name>
</gene>
<dbReference type="GeneID" id="7065948"/>
<dbReference type="EMBL" id="AE016828">
    <property type="protein sequence ID" value="ACI15300.1"/>
    <property type="molecule type" value="Genomic_DNA"/>
</dbReference>
<accession>B5QSD6</accession>
<dbReference type="AlphaFoldDB" id="B5QSD6"/>
<dbReference type="HOGENOM" id="CLU_3396042_0_0_6"/>
<organism evidence="1 2">
    <name type="scientific">Coxiella burnetii (strain RSA 493 / Nine Mile phase I)</name>
    <dbReference type="NCBI Taxonomy" id="227377"/>
    <lineage>
        <taxon>Bacteria</taxon>
        <taxon>Pseudomonadati</taxon>
        <taxon>Pseudomonadota</taxon>
        <taxon>Gammaproteobacteria</taxon>
        <taxon>Legionellales</taxon>
        <taxon>Coxiellaceae</taxon>
        <taxon>Coxiella</taxon>
    </lineage>
</organism>
<proteinExistence type="predicted"/>
<reference evidence="1 2" key="1">
    <citation type="journal article" date="2003" name="Proc. Natl. Acad. Sci. U.S.A.">
        <title>Complete genome sequence of the Q-fever pathogen, Coxiella burnetii.</title>
        <authorList>
            <person name="Seshadri R."/>
            <person name="Paulsen I.T."/>
            <person name="Eisen J.A."/>
            <person name="Read T.D."/>
            <person name="Nelson K.E."/>
            <person name="Nelson W.C."/>
            <person name="Ward N.L."/>
            <person name="Tettelin H."/>
            <person name="Davidsen T.M."/>
            <person name="Beanan M.J."/>
            <person name="Deboy R.T."/>
            <person name="Daugherty S.C."/>
            <person name="Brinkac L.M."/>
            <person name="Madupu R."/>
            <person name="Dodson R.J."/>
            <person name="Khouri H.M."/>
            <person name="Lee K.H."/>
            <person name="Carty H.A."/>
            <person name="Scanlan D."/>
            <person name="Heinzen R.A."/>
            <person name="Thompson H.A."/>
            <person name="Samuel J.E."/>
            <person name="Fraser C.M."/>
            <person name="Heidelberg J.F."/>
        </authorList>
    </citation>
    <scope>NUCLEOTIDE SEQUENCE [LARGE SCALE GENOMIC DNA]</scope>
    <source>
        <strain evidence="2">RSA 493 / Nine Mile phase I</strain>
    </source>
</reference>
<dbReference type="RefSeq" id="WP_010958280.1">
    <property type="nucleotide sequence ID" value="NC_002971.4"/>
</dbReference>
<evidence type="ECO:0000313" key="2">
    <source>
        <dbReference type="Proteomes" id="UP000002671"/>
    </source>
</evidence>
<dbReference type="EnsemblBacteria" id="ACI15300">
    <property type="protein sequence ID" value="ACI15300"/>
    <property type="gene ID" value="CBU_1526a"/>
</dbReference>
<name>B5QSD6_COXBU</name>